<dbReference type="AlphaFoldDB" id="B9ER72"/>
<protein>
    <submittedName>
        <fullName evidence="1">Uncharacterized protein</fullName>
    </submittedName>
</protein>
<name>B9ER72_PROMM</name>
<organism evidence="1 2">
    <name type="scientific">Prochlorococcus marinus (strain MIT 9313)</name>
    <dbReference type="NCBI Taxonomy" id="74547"/>
    <lineage>
        <taxon>Bacteria</taxon>
        <taxon>Bacillati</taxon>
        <taxon>Cyanobacteriota</taxon>
        <taxon>Cyanophyceae</taxon>
        <taxon>Synechococcales</taxon>
        <taxon>Prochlorococcaceae</taxon>
        <taxon>Prochlorococcus</taxon>
    </lineage>
</organism>
<dbReference type="KEGG" id="pmt:PMT_2601"/>
<dbReference type="Proteomes" id="UP000001423">
    <property type="component" value="Chromosome"/>
</dbReference>
<accession>B9ER72</accession>
<keyword evidence="2" id="KW-1185">Reference proteome</keyword>
<dbReference type="HOGENOM" id="CLU_3275078_0_0_3"/>
<proteinExistence type="predicted"/>
<sequence length="41" mass="4740">MGYSLLQWWLSTNAKEVNEASPILRKLQELIGPDKSFEHPI</sequence>
<dbReference type="EMBL" id="BX548175">
    <property type="protein sequence ID" value="CAX32120.1"/>
    <property type="molecule type" value="Genomic_DNA"/>
</dbReference>
<evidence type="ECO:0000313" key="2">
    <source>
        <dbReference type="Proteomes" id="UP000001423"/>
    </source>
</evidence>
<reference evidence="1 2" key="1">
    <citation type="journal article" date="2003" name="Nature">
        <title>Genome divergence in two Prochlorococcus ecotypes reflects oceanic niche differentiation.</title>
        <authorList>
            <person name="Rocap G."/>
            <person name="Larimer F.W."/>
            <person name="Lamerdin J.E."/>
            <person name="Malfatti S."/>
            <person name="Chain P."/>
            <person name="Ahlgren N.A."/>
            <person name="Arellano A."/>
            <person name="Coleman M."/>
            <person name="Hauser L."/>
            <person name="Hess W.R."/>
            <person name="Johnson Z.I."/>
            <person name="Land M.L."/>
            <person name="Lindell D."/>
            <person name="Post A.F."/>
            <person name="Regala W."/>
            <person name="Shah M."/>
            <person name="Shaw S.L."/>
            <person name="Steglich C."/>
            <person name="Sullivan M.B."/>
            <person name="Ting C.S."/>
            <person name="Tolonen A."/>
            <person name="Webb E.A."/>
            <person name="Zinser E.R."/>
            <person name="Chisholm S.W."/>
        </authorList>
    </citation>
    <scope>NUCLEOTIDE SEQUENCE [LARGE SCALE GENOMIC DNA]</scope>
    <source>
        <strain evidence="2">MIT 9313</strain>
    </source>
</reference>
<gene>
    <name evidence="1" type="ordered locus">PMT_2601</name>
</gene>
<evidence type="ECO:0000313" key="1">
    <source>
        <dbReference type="EMBL" id="CAX32120.1"/>
    </source>
</evidence>